<evidence type="ECO:0000256" key="5">
    <source>
        <dbReference type="ARBA" id="ARBA00022801"/>
    </source>
</evidence>
<dbReference type="GO" id="GO:0031507">
    <property type="term" value="P:heterochromatin formation"/>
    <property type="evidence" value="ECO:0007669"/>
    <property type="project" value="TreeGrafter"/>
</dbReference>
<keyword evidence="8" id="KW-0804">Transcription</keyword>
<protein>
    <recommendedName>
        <fullName evidence="3">histone deacetylase</fullName>
        <ecNumber evidence="3">3.5.1.98</ecNumber>
    </recommendedName>
</protein>
<gene>
    <name evidence="11" type="ORF">BD626DRAFT_563908</name>
</gene>
<dbReference type="GO" id="GO:0141221">
    <property type="term" value="F:histone deacetylase activity, hydrolytic mechanism"/>
    <property type="evidence" value="ECO:0007669"/>
    <property type="project" value="UniProtKB-EC"/>
</dbReference>
<reference evidence="11 12" key="1">
    <citation type="journal article" date="2019" name="New Phytol.">
        <title>Comparative genomics reveals unique wood-decay strategies and fruiting body development in the Schizophyllaceae.</title>
        <authorList>
            <person name="Almasi E."/>
            <person name="Sahu N."/>
            <person name="Krizsan K."/>
            <person name="Balint B."/>
            <person name="Kovacs G.M."/>
            <person name="Kiss B."/>
            <person name="Cseklye J."/>
            <person name="Drula E."/>
            <person name="Henrissat B."/>
            <person name="Nagy I."/>
            <person name="Chovatia M."/>
            <person name="Adam C."/>
            <person name="LaButti K."/>
            <person name="Lipzen A."/>
            <person name="Riley R."/>
            <person name="Grigoriev I.V."/>
            <person name="Nagy L.G."/>
        </authorList>
    </citation>
    <scope>NUCLEOTIDE SEQUENCE [LARGE SCALE GENOMIC DNA]</scope>
    <source>
        <strain evidence="11 12">NL-1724</strain>
    </source>
</reference>
<evidence type="ECO:0000256" key="4">
    <source>
        <dbReference type="ARBA" id="ARBA00022491"/>
    </source>
</evidence>
<dbReference type="AlphaFoldDB" id="A0A550CZN1"/>
<evidence type="ECO:0000256" key="6">
    <source>
        <dbReference type="ARBA" id="ARBA00022853"/>
    </source>
</evidence>
<keyword evidence="9" id="KW-0539">Nucleus</keyword>
<evidence type="ECO:0000259" key="10">
    <source>
        <dbReference type="Pfam" id="PF00850"/>
    </source>
</evidence>
<dbReference type="GO" id="GO:0005634">
    <property type="term" value="C:nucleus"/>
    <property type="evidence" value="ECO:0007669"/>
    <property type="project" value="UniProtKB-SubCell"/>
</dbReference>
<accession>A0A550CZN1</accession>
<evidence type="ECO:0000256" key="3">
    <source>
        <dbReference type="ARBA" id="ARBA00012111"/>
    </source>
</evidence>
<keyword evidence="12" id="KW-1185">Reference proteome</keyword>
<dbReference type="InterPro" id="IPR023801">
    <property type="entry name" value="His_deacetylse_dom"/>
</dbReference>
<keyword evidence="6" id="KW-0156">Chromatin regulator</keyword>
<dbReference type="EC" id="3.5.1.98" evidence="3"/>
<comment type="subcellular location">
    <subcellularLocation>
        <location evidence="1">Nucleus</location>
    </subcellularLocation>
</comment>
<keyword evidence="5" id="KW-0378">Hydrolase</keyword>
<comment type="caution">
    <text evidence="11">The sequence shown here is derived from an EMBL/GenBank/DDBJ whole genome shotgun (WGS) entry which is preliminary data.</text>
</comment>
<dbReference type="PRINTS" id="PR01270">
    <property type="entry name" value="HDASUPER"/>
</dbReference>
<evidence type="ECO:0000313" key="11">
    <source>
        <dbReference type="EMBL" id="TRM70245.1"/>
    </source>
</evidence>
<dbReference type="PANTHER" id="PTHR10625:SF14">
    <property type="entry name" value="HISTONE DEACETYLASE 8"/>
    <property type="match status" value="1"/>
</dbReference>
<dbReference type="PANTHER" id="PTHR10625">
    <property type="entry name" value="HISTONE DEACETYLASE HDAC1-RELATED"/>
    <property type="match status" value="1"/>
</dbReference>
<evidence type="ECO:0000256" key="9">
    <source>
        <dbReference type="ARBA" id="ARBA00023242"/>
    </source>
</evidence>
<feature type="domain" description="Histone deacetylase" evidence="10">
    <location>
        <begin position="151"/>
        <end position="340"/>
    </location>
</feature>
<dbReference type="InterPro" id="IPR000286">
    <property type="entry name" value="HDACs"/>
</dbReference>
<organism evidence="11 12">
    <name type="scientific">Schizophyllum amplum</name>
    <dbReference type="NCBI Taxonomy" id="97359"/>
    <lineage>
        <taxon>Eukaryota</taxon>
        <taxon>Fungi</taxon>
        <taxon>Dikarya</taxon>
        <taxon>Basidiomycota</taxon>
        <taxon>Agaricomycotina</taxon>
        <taxon>Agaricomycetes</taxon>
        <taxon>Agaricomycetidae</taxon>
        <taxon>Agaricales</taxon>
        <taxon>Schizophyllaceae</taxon>
        <taxon>Schizophyllum</taxon>
    </lineage>
</organism>
<dbReference type="InterPro" id="IPR023696">
    <property type="entry name" value="Ureohydrolase_dom_sf"/>
</dbReference>
<keyword evidence="7" id="KW-0805">Transcription regulation</keyword>
<feature type="domain" description="Histone deacetylase" evidence="10">
    <location>
        <begin position="11"/>
        <end position="123"/>
    </location>
</feature>
<keyword evidence="4" id="KW-0678">Repressor</keyword>
<dbReference type="SUPFAM" id="SSF52768">
    <property type="entry name" value="Arginase/deacetylase"/>
    <property type="match status" value="1"/>
</dbReference>
<dbReference type="EMBL" id="VDMD01000001">
    <property type="protein sequence ID" value="TRM70245.1"/>
    <property type="molecule type" value="Genomic_DNA"/>
</dbReference>
<sequence length="408" mass="44166">MTVNSNTCRTIKVVNPRYASYDELAVYHTRQYLDYVLRRSEGAEGMNEQDDLGLEDDCHVFPSLEKYVPLVAGASLIAAQTLMRGFADVAIAWDGGRHHAQKARASGFCYVADCVLAILALKRAPLIPLTTHTSDEPPLVDGYRPAPKTRKPRIMYLDLDLHFSDGVSHAFHNASLASRGSSQVLTLSIHHAAPGFFPVSPLSGLPPSPRPLFQAPPQDPYTLSLPLYPGYGNATLASVWPLVEGVRDAFAPDYIVLQCGVDALAGDKCAVGGWSLGGVDEGDADEKAAMDIDERPPLVAGSLGWCVDRVVNHWGIKTLLLGGGGYNHPNAARAYAYLTSIALNRPLPLSTHIPDHTFFPAYAPSFILDVPPSTMQDTNTDTYLQEVDAAFSAAIATLRERRKVTEAA</sequence>
<proteinExistence type="inferred from homology"/>
<evidence type="ECO:0000256" key="7">
    <source>
        <dbReference type="ARBA" id="ARBA00023015"/>
    </source>
</evidence>
<evidence type="ECO:0000256" key="2">
    <source>
        <dbReference type="ARBA" id="ARBA00006457"/>
    </source>
</evidence>
<dbReference type="InterPro" id="IPR037138">
    <property type="entry name" value="His_deacetylse_dom_sf"/>
</dbReference>
<dbReference type="Gene3D" id="3.40.800.20">
    <property type="entry name" value="Histone deacetylase domain"/>
    <property type="match status" value="1"/>
</dbReference>
<comment type="similarity">
    <text evidence="2">Belongs to the histone deacetylase family. HD type 1 subfamily.</text>
</comment>
<dbReference type="Pfam" id="PF00850">
    <property type="entry name" value="Hist_deacetyl"/>
    <property type="match status" value="2"/>
</dbReference>
<name>A0A550CZN1_9AGAR</name>
<dbReference type="OrthoDB" id="73273at2759"/>
<evidence type="ECO:0000313" key="12">
    <source>
        <dbReference type="Proteomes" id="UP000320762"/>
    </source>
</evidence>
<dbReference type="Proteomes" id="UP000320762">
    <property type="component" value="Unassembled WGS sequence"/>
</dbReference>
<dbReference type="STRING" id="97359.A0A550CZN1"/>
<evidence type="ECO:0000256" key="8">
    <source>
        <dbReference type="ARBA" id="ARBA00023163"/>
    </source>
</evidence>
<evidence type="ECO:0000256" key="1">
    <source>
        <dbReference type="ARBA" id="ARBA00004123"/>
    </source>
</evidence>